<dbReference type="Gene3D" id="1.10.10.10">
    <property type="entry name" value="Winged helix-like DNA-binding domain superfamily/Winged helix DNA-binding domain"/>
    <property type="match status" value="1"/>
</dbReference>
<dbReference type="GO" id="GO:0003677">
    <property type="term" value="F:DNA binding"/>
    <property type="evidence" value="ECO:0007669"/>
    <property type="project" value="UniProtKB-KW"/>
</dbReference>
<organism evidence="6 7">
    <name type="scientific">Ectorhizobium quercum</name>
    <dbReference type="NCBI Taxonomy" id="2965071"/>
    <lineage>
        <taxon>Bacteria</taxon>
        <taxon>Pseudomonadati</taxon>
        <taxon>Pseudomonadota</taxon>
        <taxon>Alphaproteobacteria</taxon>
        <taxon>Hyphomicrobiales</taxon>
        <taxon>Rhizobiaceae</taxon>
        <taxon>Ectorhizobium</taxon>
    </lineage>
</organism>
<dbReference type="AlphaFoldDB" id="A0AAE3SWZ5"/>
<dbReference type="InterPro" id="IPR036388">
    <property type="entry name" value="WH-like_DNA-bd_sf"/>
</dbReference>
<dbReference type="PROSITE" id="PS50931">
    <property type="entry name" value="HTH_LYSR"/>
    <property type="match status" value="1"/>
</dbReference>
<evidence type="ECO:0000313" key="6">
    <source>
        <dbReference type="EMBL" id="MCX8997930.1"/>
    </source>
</evidence>
<dbReference type="Gene3D" id="3.40.190.10">
    <property type="entry name" value="Periplasmic binding protein-like II"/>
    <property type="match status" value="2"/>
</dbReference>
<keyword evidence="2" id="KW-0805">Transcription regulation</keyword>
<dbReference type="PANTHER" id="PTHR30346">
    <property type="entry name" value="TRANSCRIPTIONAL DUAL REGULATOR HCAR-RELATED"/>
    <property type="match status" value="1"/>
</dbReference>
<gene>
    <name evidence="6" type="ORF">NOF55_12540</name>
</gene>
<sequence length="316" mass="35079">MRYTLRQIEYFIATAETGSITLASERVNISQPSISTAIAHLEQELDTQLFVRRHAQGLVLTPAGKALLVEAKRLLEHAQQIYQVASEVHDKVRGQLSLGCMVTLAPMIMPELSHAFTSAFPSTRVMQVVGDHDTLLQKLASAEIDIAIMYDLLVPDGFDFVPLASLPPHVLVGEVHPFARLSAVTVQDIAPEPLLLLDLPISREYFLAIFMQAGLDPNIGARSPHQDILRTMAANGYGYTLANVRPRADVALDGRRLVRLRLAGDHRPMVIGLVSLKERRKSRLIELFESHCRNRISDAYIPGMVAPAMEKRTRLP</sequence>
<dbReference type="InterPro" id="IPR036390">
    <property type="entry name" value="WH_DNA-bd_sf"/>
</dbReference>
<dbReference type="InterPro" id="IPR005119">
    <property type="entry name" value="LysR_subst-bd"/>
</dbReference>
<dbReference type="SUPFAM" id="SSF46785">
    <property type="entry name" value="Winged helix' DNA-binding domain"/>
    <property type="match status" value="1"/>
</dbReference>
<dbReference type="Pfam" id="PF03466">
    <property type="entry name" value="LysR_substrate"/>
    <property type="match status" value="1"/>
</dbReference>
<dbReference type="PRINTS" id="PR00039">
    <property type="entry name" value="HTHLYSR"/>
</dbReference>
<dbReference type="EMBL" id="JANFPI010000004">
    <property type="protein sequence ID" value="MCX8997930.1"/>
    <property type="molecule type" value="Genomic_DNA"/>
</dbReference>
<dbReference type="FunFam" id="1.10.10.10:FF:000001">
    <property type="entry name" value="LysR family transcriptional regulator"/>
    <property type="match status" value="1"/>
</dbReference>
<keyword evidence="4" id="KW-0804">Transcription</keyword>
<comment type="caution">
    <text evidence="6">The sequence shown here is derived from an EMBL/GenBank/DDBJ whole genome shotgun (WGS) entry which is preliminary data.</text>
</comment>
<evidence type="ECO:0000256" key="3">
    <source>
        <dbReference type="ARBA" id="ARBA00023125"/>
    </source>
</evidence>
<protein>
    <submittedName>
        <fullName evidence="6">LysR family transcriptional regulator</fullName>
    </submittedName>
</protein>
<evidence type="ECO:0000256" key="1">
    <source>
        <dbReference type="ARBA" id="ARBA00009437"/>
    </source>
</evidence>
<reference evidence="6" key="1">
    <citation type="submission" date="2022-07" db="EMBL/GenBank/DDBJ databases">
        <title>Ectorhizobium quercum gen.nov., sp. nov.</title>
        <authorList>
            <person name="Ma T."/>
            <person name="Li Y."/>
        </authorList>
    </citation>
    <scope>NUCLEOTIDE SEQUENCE</scope>
    <source>
        <strain evidence="6">BDR2-2</strain>
    </source>
</reference>
<keyword evidence="7" id="KW-1185">Reference proteome</keyword>
<dbReference type="InterPro" id="IPR000847">
    <property type="entry name" value="LysR_HTH_N"/>
</dbReference>
<comment type="similarity">
    <text evidence="1">Belongs to the LysR transcriptional regulatory family.</text>
</comment>
<accession>A0AAE3SWZ5</accession>
<dbReference type="SUPFAM" id="SSF53850">
    <property type="entry name" value="Periplasmic binding protein-like II"/>
    <property type="match status" value="1"/>
</dbReference>
<dbReference type="GO" id="GO:0032993">
    <property type="term" value="C:protein-DNA complex"/>
    <property type="evidence" value="ECO:0007669"/>
    <property type="project" value="TreeGrafter"/>
</dbReference>
<evidence type="ECO:0000259" key="5">
    <source>
        <dbReference type="PROSITE" id="PS50931"/>
    </source>
</evidence>
<feature type="domain" description="HTH lysR-type" evidence="5">
    <location>
        <begin position="1"/>
        <end position="61"/>
    </location>
</feature>
<dbReference type="Pfam" id="PF00126">
    <property type="entry name" value="HTH_1"/>
    <property type="match status" value="1"/>
</dbReference>
<proteinExistence type="inferred from homology"/>
<keyword evidence="3" id="KW-0238">DNA-binding</keyword>
<dbReference type="Proteomes" id="UP001208771">
    <property type="component" value="Unassembled WGS sequence"/>
</dbReference>
<name>A0AAE3SWZ5_9HYPH</name>
<evidence type="ECO:0000256" key="2">
    <source>
        <dbReference type="ARBA" id="ARBA00023015"/>
    </source>
</evidence>
<dbReference type="GO" id="GO:0003700">
    <property type="term" value="F:DNA-binding transcription factor activity"/>
    <property type="evidence" value="ECO:0007669"/>
    <property type="project" value="InterPro"/>
</dbReference>
<evidence type="ECO:0000256" key="4">
    <source>
        <dbReference type="ARBA" id="ARBA00023163"/>
    </source>
</evidence>
<dbReference type="PANTHER" id="PTHR30346:SF0">
    <property type="entry name" value="HCA OPERON TRANSCRIPTIONAL ACTIVATOR HCAR"/>
    <property type="match status" value="1"/>
</dbReference>
<evidence type="ECO:0000313" key="7">
    <source>
        <dbReference type="Proteomes" id="UP001208771"/>
    </source>
</evidence>
<dbReference type="RefSeq" id="WP_306411723.1">
    <property type="nucleotide sequence ID" value="NZ_JANFPI010000004.1"/>
</dbReference>